<organism evidence="1">
    <name type="scientific">Anopheles braziliensis</name>
    <dbReference type="NCBI Taxonomy" id="58242"/>
    <lineage>
        <taxon>Eukaryota</taxon>
        <taxon>Metazoa</taxon>
        <taxon>Ecdysozoa</taxon>
        <taxon>Arthropoda</taxon>
        <taxon>Hexapoda</taxon>
        <taxon>Insecta</taxon>
        <taxon>Pterygota</taxon>
        <taxon>Neoptera</taxon>
        <taxon>Endopterygota</taxon>
        <taxon>Diptera</taxon>
        <taxon>Nematocera</taxon>
        <taxon>Culicoidea</taxon>
        <taxon>Culicidae</taxon>
        <taxon>Anophelinae</taxon>
        <taxon>Anopheles</taxon>
    </lineage>
</organism>
<accession>A0A2M3ZWU7</accession>
<sequence length="77" mass="8622">MPKQRFLGCIGGLGCHITWTQWCQTCGDTNWTADDSSDGMSYARLPHDYRTTPLNGTARQSLKTGMVGRNCLSYILY</sequence>
<reference evidence="1" key="1">
    <citation type="submission" date="2018-01" db="EMBL/GenBank/DDBJ databases">
        <title>An insight into the sialome of Amazonian anophelines.</title>
        <authorList>
            <person name="Ribeiro J.M."/>
            <person name="Scarpassa V."/>
            <person name="Calvo E."/>
        </authorList>
    </citation>
    <scope>NUCLEOTIDE SEQUENCE</scope>
    <source>
        <tissue evidence="1">Salivary glands</tissue>
    </source>
</reference>
<evidence type="ECO:0000313" key="1">
    <source>
        <dbReference type="EMBL" id="MBW33034.1"/>
    </source>
</evidence>
<protein>
    <submittedName>
        <fullName evidence="1">Putative secreted peptide</fullName>
    </submittedName>
</protein>
<proteinExistence type="predicted"/>
<name>A0A2M3ZWU7_9DIPT</name>
<dbReference type="AlphaFoldDB" id="A0A2M3ZWU7"/>
<dbReference type="EMBL" id="GGFM01012283">
    <property type="protein sequence ID" value="MBW33034.1"/>
    <property type="molecule type" value="Transcribed_RNA"/>
</dbReference>